<dbReference type="InterPro" id="IPR027417">
    <property type="entry name" value="P-loop_NTPase"/>
</dbReference>
<proteinExistence type="predicted"/>
<protein>
    <recommendedName>
        <fullName evidence="3">Septin-type G domain-containing protein</fullName>
    </recommendedName>
</protein>
<name>A0AAN6KBD3_9PEZI</name>
<dbReference type="AlphaFoldDB" id="A0AAN6KBD3"/>
<feature type="compositionally biased region" description="Polar residues" evidence="1">
    <location>
        <begin position="221"/>
        <end position="231"/>
    </location>
</feature>
<reference evidence="4" key="1">
    <citation type="submission" date="2023-06" db="EMBL/GenBank/DDBJ databases">
        <title>Black Yeasts Isolated from many extreme environments.</title>
        <authorList>
            <person name="Coleine C."/>
            <person name="Stajich J.E."/>
            <person name="Selbmann L."/>
        </authorList>
    </citation>
    <scope>NUCLEOTIDE SEQUENCE</scope>
    <source>
        <strain evidence="4">CCFEE 5200</strain>
    </source>
</reference>
<dbReference type="GO" id="GO:0005525">
    <property type="term" value="F:GTP binding"/>
    <property type="evidence" value="ECO:0007669"/>
    <property type="project" value="InterPro"/>
</dbReference>
<feature type="region of interest" description="Disordered" evidence="1">
    <location>
        <begin position="1"/>
        <end position="255"/>
    </location>
</feature>
<feature type="region of interest" description="Disordered" evidence="1">
    <location>
        <begin position="705"/>
        <end position="743"/>
    </location>
</feature>
<evidence type="ECO:0000313" key="5">
    <source>
        <dbReference type="Proteomes" id="UP001175353"/>
    </source>
</evidence>
<feature type="compositionally biased region" description="Polar residues" evidence="1">
    <location>
        <begin position="196"/>
        <end position="205"/>
    </location>
</feature>
<feature type="compositionally biased region" description="Low complexity" evidence="1">
    <location>
        <begin position="83"/>
        <end position="104"/>
    </location>
</feature>
<dbReference type="EMBL" id="JAUJLE010000161">
    <property type="protein sequence ID" value="KAK0973422.1"/>
    <property type="molecule type" value="Genomic_DNA"/>
</dbReference>
<feature type="compositionally biased region" description="Polar residues" evidence="1">
    <location>
        <begin position="715"/>
        <end position="725"/>
    </location>
</feature>
<evidence type="ECO:0000259" key="3">
    <source>
        <dbReference type="PROSITE" id="PS51719"/>
    </source>
</evidence>
<sequence>MSANQSYDARTVKGKKSSANPPSLVNAGQAPATFFLRSERDVEKHTQRGRKVSRSSMDTQDERLRTPSASMMGDSRYGVESLSDTISSASPSESTSHRTNSSSTEAGAPEASVEGSTLTARKRKAGNPVHPSILATGQRIISAERVPLSSASPVSSRSAESPYRSHLRRGSASSSANLSSQPLTPLRMSPQPDSAMPSTPRSGSPKSFRLSDEEGSVADETGSQAIQSSSSGEEDEDAHVGESQESSMPRLVMPSISVPARRPFTDRGKRMGRLKVMVVGQKGVGKTSLIQSIIRSCEDIVHVDPTSGSHLSLPRRGGDYSLCPNITEVNASTRPYPSWWTDFESRRMLHRRKSIGDGVLERNLCFVDTPALDDEGNARQILQYFLGAMQRTASLEKMTDSELINVLSGEGGVQIDVVLWVFTASHLEASGATLEGKERELFETLCECTNVVPLIGHADSGSASDIDAQRQQVIDMLEMCGQECFALSDTAIRSEPKGGQQHVTPLAISSALGDDAETIDASILMSSQYMQPLVPSELGYLVEHLLDPDNIARMRHISATKLLLWRQQNLGHHLVDIQKQVLLHRSPLFGHTLPSATDTGSLLEEPSKVLVPHASSSYFRSASPSAISETSASGGAAASAALAHYNEQPNAPGSDTAPFRQVRLAKWARDLQRGLENERRKYQYKYFPQQPSTTGADWDLRAETSAEEGNNNNNEKAISQTAASRTHTDKTTPGPPSRGRLGGDIAVIDPRDPLGVLAFTQRFRRQGWVALRVAGGCGLVGALAWWVVRNWAEVQREWFAIGEAPRTPAVAPPAAERGGMEWLLGEVDWRGFFGWEK</sequence>
<feature type="transmembrane region" description="Helical" evidence="2">
    <location>
        <begin position="768"/>
        <end position="788"/>
    </location>
</feature>
<keyword evidence="2" id="KW-0472">Membrane</keyword>
<feature type="compositionally biased region" description="Low complexity" evidence="1">
    <location>
        <begin position="145"/>
        <end position="161"/>
    </location>
</feature>
<gene>
    <name evidence="4" type="ORF">LTR91_014771</name>
</gene>
<dbReference type="SUPFAM" id="SSF52540">
    <property type="entry name" value="P-loop containing nucleoside triphosphate hydrolases"/>
    <property type="match status" value="1"/>
</dbReference>
<dbReference type="InterPro" id="IPR030379">
    <property type="entry name" value="G_SEPTIN_dom"/>
</dbReference>
<accession>A0AAN6KBD3</accession>
<keyword evidence="5" id="KW-1185">Reference proteome</keyword>
<dbReference type="PROSITE" id="PS51719">
    <property type="entry name" value="G_SEPTIN"/>
    <property type="match status" value="1"/>
</dbReference>
<evidence type="ECO:0000256" key="1">
    <source>
        <dbReference type="SAM" id="MobiDB-lite"/>
    </source>
</evidence>
<comment type="caution">
    <text evidence="4">The sequence shown here is derived from an EMBL/GenBank/DDBJ whole genome shotgun (WGS) entry which is preliminary data.</text>
</comment>
<feature type="domain" description="Septin-type G" evidence="3">
    <location>
        <begin position="270"/>
        <end position="572"/>
    </location>
</feature>
<keyword evidence="2" id="KW-0812">Transmembrane</keyword>
<organism evidence="4 5">
    <name type="scientific">Friedmanniomyces endolithicus</name>
    <dbReference type="NCBI Taxonomy" id="329885"/>
    <lineage>
        <taxon>Eukaryota</taxon>
        <taxon>Fungi</taxon>
        <taxon>Dikarya</taxon>
        <taxon>Ascomycota</taxon>
        <taxon>Pezizomycotina</taxon>
        <taxon>Dothideomycetes</taxon>
        <taxon>Dothideomycetidae</taxon>
        <taxon>Mycosphaerellales</taxon>
        <taxon>Teratosphaeriaceae</taxon>
        <taxon>Friedmanniomyces</taxon>
    </lineage>
</organism>
<dbReference type="Gene3D" id="3.40.50.300">
    <property type="entry name" value="P-loop containing nucleotide triphosphate hydrolases"/>
    <property type="match status" value="1"/>
</dbReference>
<feature type="compositionally biased region" description="Low complexity" evidence="1">
    <location>
        <begin position="171"/>
        <end position="180"/>
    </location>
</feature>
<keyword evidence="2" id="KW-1133">Transmembrane helix</keyword>
<evidence type="ECO:0000256" key="2">
    <source>
        <dbReference type="SAM" id="Phobius"/>
    </source>
</evidence>
<evidence type="ECO:0000313" key="4">
    <source>
        <dbReference type="EMBL" id="KAK0973422.1"/>
    </source>
</evidence>
<feature type="compositionally biased region" description="Basic and acidic residues" evidence="1">
    <location>
        <begin position="37"/>
        <end position="46"/>
    </location>
</feature>
<dbReference type="Proteomes" id="UP001175353">
    <property type="component" value="Unassembled WGS sequence"/>
</dbReference>